<dbReference type="GeneID" id="64766825"/>
<reference evidence="1 2" key="1">
    <citation type="submission" date="2019-10" db="EMBL/GenBank/DDBJ databases">
        <authorList>
            <person name="Garlena R.A."/>
            <person name="Russell D.A."/>
            <person name="Pope W.H."/>
            <person name="Jacobs-Sera D."/>
            <person name="Hatfull G.F."/>
        </authorList>
    </citation>
    <scope>NUCLEOTIDE SEQUENCE [LARGE SCALE GENOMIC DNA]</scope>
</reference>
<dbReference type="Proteomes" id="UP000423065">
    <property type="component" value="Segment"/>
</dbReference>
<gene>
    <name evidence="1" type="primary">118</name>
    <name evidence="1" type="ORF">SEA_STORMAGEDDON_118</name>
</gene>
<sequence length="175" mass="19228">MSLCGEEWTTRRGGHTERLGHSCGEPRGHPGIHRCALIDCSDVLSLVPSPSECLAKGGHHWETPVPGKRNRCSRCGTSGQVFEPQKEPELPDDDEDADFFSEAHCSESKGWWEAQAALNARVLAPGVGPVFVLRATDPRSVRALRALADSYSEHNPLLASEIDAFADGWARRHEY</sequence>
<accession>A0A649VRP3</accession>
<organism evidence="1 2">
    <name type="scientific">Gordonia phage Stormageddon</name>
    <dbReference type="NCBI Taxonomy" id="2656541"/>
    <lineage>
        <taxon>Viruses</taxon>
        <taxon>Duplodnaviria</taxon>
        <taxon>Heunggongvirae</taxon>
        <taxon>Uroviricota</taxon>
        <taxon>Caudoviricetes</taxon>
        <taxon>Stormageddonvirus</taxon>
        <taxon>Stormageddonvirus Stormageddon</taxon>
    </lineage>
</organism>
<dbReference type="EMBL" id="MN586040">
    <property type="protein sequence ID" value="QGJ94978.1"/>
    <property type="molecule type" value="Genomic_DNA"/>
</dbReference>
<evidence type="ECO:0000313" key="2">
    <source>
        <dbReference type="Proteomes" id="UP000423065"/>
    </source>
</evidence>
<dbReference type="KEGG" id="vg:64766825"/>
<protein>
    <submittedName>
        <fullName evidence="1">Uncharacterized protein</fullName>
    </submittedName>
</protein>
<evidence type="ECO:0000313" key="1">
    <source>
        <dbReference type="EMBL" id="QGJ94978.1"/>
    </source>
</evidence>
<name>A0A649VRP3_9CAUD</name>
<proteinExistence type="predicted"/>
<keyword evidence="2" id="KW-1185">Reference proteome</keyword>
<dbReference type="RefSeq" id="YP_010059593.1">
    <property type="nucleotide sequence ID" value="NC_054726.1"/>
</dbReference>